<dbReference type="EMBL" id="JAESVB010000019">
    <property type="protein sequence ID" value="MCB8877906.1"/>
    <property type="molecule type" value="Genomic_DNA"/>
</dbReference>
<dbReference type="InterPro" id="IPR047122">
    <property type="entry name" value="Trans-enoyl_RdTase-like"/>
</dbReference>
<evidence type="ECO:0000313" key="2">
    <source>
        <dbReference type="EMBL" id="MCB8877906.1"/>
    </source>
</evidence>
<sequence length="350" mass="36438">MPTTPENFALWLPKRGGTFEVGPAPYTRPGASEVVVRTRAVGLNLVDGIPGIAYRLILPWLTFPAVIGGDIAGEIVEVGSGTDRFKLGDRVLGHALGLERSINRSAMGAFQHYVVLLAHMVSPIPNDLSFEQAAVLPLQLSTAATGLFQKDGLALVLPTANPTERGETVLIWGGSTGVGSNAIQLVRNAGYRVVATASPRNFDYLRALGADAVVDRNSRAAVDELIAAIGSGTLAGSLAIGKGSLLKVMRVAARVHGSRRVSSAAPGFVTRILALRGPRRVHVSGIWGGNLKDNKVGSAIYADFLPAALAAGAFRAEPPAEVVGTGLDAIPAGLQQLRKGVSAKKLVIAV</sequence>
<dbReference type="InterPro" id="IPR013154">
    <property type="entry name" value="ADH-like_N"/>
</dbReference>
<evidence type="ECO:0000313" key="3">
    <source>
        <dbReference type="Proteomes" id="UP000708298"/>
    </source>
</evidence>
<keyword evidence="3" id="KW-1185">Reference proteome</keyword>
<dbReference type="InterPro" id="IPR020843">
    <property type="entry name" value="ER"/>
</dbReference>
<dbReference type="PANTHER" id="PTHR45348">
    <property type="entry name" value="HYPOTHETICAL OXIDOREDUCTASE (EUROFUNG)"/>
    <property type="match status" value="1"/>
</dbReference>
<reference evidence="2" key="1">
    <citation type="journal article" date="2021" name="Microorganisms">
        <title>Acidisoma silvae sp. nov. and Acidisomacellulosilytica sp. nov., Two Acidophilic Bacteria Isolated from Decaying Wood, Hydrolyzing Cellulose and Producing Poly-3-hydroxybutyrate.</title>
        <authorList>
            <person name="Mieszkin S."/>
            <person name="Pouder E."/>
            <person name="Uroz S."/>
            <person name="Simon-Colin C."/>
            <person name="Alain K."/>
        </authorList>
    </citation>
    <scope>NUCLEOTIDE SEQUENCE</scope>
    <source>
        <strain evidence="2">HW T2.11</strain>
    </source>
</reference>
<comment type="caution">
    <text evidence="2">The sequence shown here is derived from an EMBL/GenBank/DDBJ whole genome shotgun (WGS) entry which is preliminary data.</text>
</comment>
<evidence type="ECO:0000259" key="1">
    <source>
        <dbReference type="SMART" id="SM00829"/>
    </source>
</evidence>
<dbReference type="Gene3D" id="3.90.180.10">
    <property type="entry name" value="Medium-chain alcohol dehydrogenases, catalytic domain"/>
    <property type="match status" value="1"/>
</dbReference>
<feature type="domain" description="Enoyl reductase (ER)" evidence="1">
    <location>
        <begin position="16"/>
        <end position="348"/>
    </location>
</feature>
<dbReference type="CDD" id="cd08249">
    <property type="entry name" value="enoyl_reductase_like"/>
    <property type="match status" value="1"/>
</dbReference>
<accession>A0A964E121</accession>
<organism evidence="2 3">
    <name type="scientific">Acidisoma silvae</name>
    <dbReference type="NCBI Taxonomy" id="2802396"/>
    <lineage>
        <taxon>Bacteria</taxon>
        <taxon>Pseudomonadati</taxon>
        <taxon>Pseudomonadota</taxon>
        <taxon>Alphaproteobacteria</taxon>
        <taxon>Acetobacterales</taxon>
        <taxon>Acidocellaceae</taxon>
        <taxon>Acidisoma</taxon>
    </lineage>
</organism>
<proteinExistence type="predicted"/>
<dbReference type="Gene3D" id="3.40.50.720">
    <property type="entry name" value="NAD(P)-binding Rossmann-like Domain"/>
    <property type="match status" value="1"/>
</dbReference>
<dbReference type="SUPFAM" id="SSF51735">
    <property type="entry name" value="NAD(P)-binding Rossmann-fold domains"/>
    <property type="match status" value="1"/>
</dbReference>
<dbReference type="SUPFAM" id="SSF50129">
    <property type="entry name" value="GroES-like"/>
    <property type="match status" value="1"/>
</dbReference>
<dbReference type="SMART" id="SM00829">
    <property type="entry name" value="PKS_ER"/>
    <property type="match status" value="1"/>
</dbReference>
<dbReference type="RefSeq" id="WP_227323551.1">
    <property type="nucleotide sequence ID" value="NZ_JAESVB010000019.1"/>
</dbReference>
<dbReference type="AlphaFoldDB" id="A0A964E121"/>
<name>A0A964E121_9PROT</name>
<reference evidence="2" key="2">
    <citation type="submission" date="2021-01" db="EMBL/GenBank/DDBJ databases">
        <authorList>
            <person name="Mieszkin S."/>
            <person name="Pouder E."/>
            <person name="Alain K."/>
        </authorList>
    </citation>
    <scope>NUCLEOTIDE SEQUENCE</scope>
    <source>
        <strain evidence="2">HW T2.11</strain>
    </source>
</reference>
<dbReference type="InterPro" id="IPR011032">
    <property type="entry name" value="GroES-like_sf"/>
</dbReference>
<dbReference type="Pfam" id="PF08240">
    <property type="entry name" value="ADH_N"/>
    <property type="match status" value="1"/>
</dbReference>
<dbReference type="PANTHER" id="PTHR45348:SF2">
    <property type="entry name" value="ZINC-TYPE ALCOHOL DEHYDROGENASE-LIKE PROTEIN C2E1P3.01"/>
    <property type="match status" value="1"/>
</dbReference>
<dbReference type="GO" id="GO:0016651">
    <property type="term" value="F:oxidoreductase activity, acting on NAD(P)H"/>
    <property type="evidence" value="ECO:0007669"/>
    <property type="project" value="InterPro"/>
</dbReference>
<gene>
    <name evidence="2" type="ORF">ASILVAE211_22135</name>
</gene>
<dbReference type="InterPro" id="IPR036291">
    <property type="entry name" value="NAD(P)-bd_dom_sf"/>
</dbReference>
<dbReference type="Proteomes" id="UP000708298">
    <property type="component" value="Unassembled WGS sequence"/>
</dbReference>
<protein>
    <submittedName>
        <fullName evidence="2">Zinc-binding alcohol dehydrogenase family protein</fullName>
    </submittedName>
</protein>